<dbReference type="SUPFAM" id="SSF53756">
    <property type="entry name" value="UDP-Glycosyltransferase/glycogen phosphorylase"/>
    <property type="match status" value="1"/>
</dbReference>
<comment type="similarity">
    <text evidence="1">Belongs to the glycosyltransferase group 1 family. Glycosyltransferase 4 subfamily.</text>
</comment>
<name>A0A7M2X2F4_9BACT</name>
<organism evidence="5 6">
    <name type="scientific">Humisphaera borealis</name>
    <dbReference type="NCBI Taxonomy" id="2807512"/>
    <lineage>
        <taxon>Bacteria</taxon>
        <taxon>Pseudomonadati</taxon>
        <taxon>Planctomycetota</taxon>
        <taxon>Phycisphaerae</taxon>
        <taxon>Tepidisphaerales</taxon>
        <taxon>Tepidisphaeraceae</taxon>
        <taxon>Humisphaera</taxon>
    </lineage>
</organism>
<proteinExistence type="inferred from homology"/>
<accession>A0A7M2X2F4</accession>
<dbReference type="PANTHER" id="PTHR12526">
    <property type="entry name" value="GLYCOSYLTRANSFERASE"/>
    <property type="match status" value="1"/>
</dbReference>
<gene>
    <name evidence="5" type="ORF">IPV69_11190</name>
</gene>
<dbReference type="KEGG" id="hbs:IPV69_11190"/>
<dbReference type="CDD" id="cd03801">
    <property type="entry name" value="GT4_PimA-like"/>
    <property type="match status" value="1"/>
</dbReference>
<dbReference type="GO" id="GO:0016757">
    <property type="term" value="F:glycosyltransferase activity"/>
    <property type="evidence" value="ECO:0007669"/>
    <property type="project" value="UniProtKB-KW"/>
</dbReference>
<keyword evidence="6" id="KW-1185">Reference proteome</keyword>
<dbReference type="Gene3D" id="3.40.50.2000">
    <property type="entry name" value="Glycogen Phosphorylase B"/>
    <property type="match status" value="1"/>
</dbReference>
<dbReference type="Gene3D" id="3.90.550.10">
    <property type="entry name" value="Spore Coat Polysaccharide Biosynthesis Protein SpsA, Chain A"/>
    <property type="match status" value="1"/>
</dbReference>
<protein>
    <submittedName>
        <fullName evidence="5">Glycosyltransferase</fullName>
    </submittedName>
</protein>
<dbReference type="RefSeq" id="WP_206295193.1">
    <property type="nucleotide sequence ID" value="NZ_CP063458.1"/>
</dbReference>
<dbReference type="InterPro" id="IPR029044">
    <property type="entry name" value="Nucleotide-diphossugar_trans"/>
</dbReference>
<dbReference type="AlphaFoldDB" id="A0A7M2X2F4"/>
<evidence type="ECO:0000313" key="5">
    <source>
        <dbReference type="EMBL" id="QOV91875.1"/>
    </source>
</evidence>
<dbReference type="PANTHER" id="PTHR12526:SF640">
    <property type="entry name" value="COLANIC ACID BIOSYNTHESIS GLYCOSYLTRANSFERASE WCAL-RELATED"/>
    <property type="match status" value="1"/>
</dbReference>
<reference evidence="5 6" key="1">
    <citation type="submission" date="2020-10" db="EMBL/GenBank/DDBJ databases">
        <title>Wide distribution of Phycisphaera-like planctomycetes from WD2101 soil group in peatlands and genome analysis of the first cultivated representative.</title>
        <authorList>
            <person name="Dedysh S.N."/>
            <person name="Beletsky A.V."/>
            <person name="Ivanova A."/>
            <person name="Kulichevskaya I.S."/>
            <person name="Suzina N.E."/>
            <person name="Philippov D.A."/>
            <person name="Rakitin A.L."/>
            <person name="Mardanov A.V."/>
            <person name="Ravin N.V."/>
        </authorList>
    </citation>
    <scope>NUCLEOTIDE SEQUENCE [LARGE SCALE GENOMIC DNA]</scope>
    <source>
        <strain evidence="5 6">M1803</strain>
    </source>
</reference>
<dbReference type="EMBL" id="CP063458">
    <property type="protein sequence ID" value="QOV91875.1"/>
    <property type="molecule type" value="Genomic_DNA"/>
</dbReference>
<sequence length="661" mass="72961">MRAGLVPQIAPCFISHNLALGGAQIAVLRMIRALPDWVRERTSLYVQADDMPLLEPAVKAGFTCKTITTKPIDDPSCYVLSYGNLAGLPDRPTSLLLHSWDDEGWRFINRAYGDARGWRVAGVSQQVLKRFQPWIADGGHEVAGVLPPPVTEFARVKGRQGKNRIVVAWMGRPLEQKGLFSLPYLMKLDPRIVVRCFTGAITGGHPYTRRVQTEAMEKFLALCDKLKVRHQLDLRPLDFDPFNYQERLRGCHVLLGNSRREGFLLTAAEALSCGVPVVVTRDCGVTEFITEGVNGCVIDWNEDPRKLAKKCLAAIERAAKLKAGDALTSAQSLSTAATYQDVYGDVLAKLTHTSLQSAAPRVTVGLRIHKGMRIDHLDQAASSLASQTYRNFKTVLLVDGPWEYGEQLAARYDLPLICTGEEPDITHCSWLHRQAVAQCDTEFYKPLDYDDQLLPTYLERAIAMLDSQQADVYGCLLTSLENDQFSARWWPNKPIQTMFASRNSDLNQLPHSSVLMRTSAAIKAGNYNERAVGLGADDYQLWYRLYQTGAKFFRDDDVRNVVYRIHEKNSLKIRKARYGAASASAAPSPVESSPAASFTSKAGKLITGAAAASLLLATPAMASDVGGKPPDRKHAAPSAGPDKKIQRTDSNPDDTLIPPHS</sequence>
<evidence type="ECO:0000256" key="4">
    <source>
        <dbReference type="SAM" id="MobiDB-lite"/>
    </source>
</evidence>
<feature type="region of interest" description="Disordered" evidence="4">
    <location>
        <begin position="621"/>
        <end position="661"/>
    </location>
</feature>
<dbReference type="Proteomes" id="UP000593765">
    <property type="component" value="Chromosome"/>
</dbReference>
<evidence type="ECO:0000313" key="6">
    <source>
        <dbReference type="Proteomes" id="UP000593765"/>
    </source>
</evidence>
<evidence type="ECO:0000256" key="2">
    <source>
        <dbReference type="ARBA" id="ARBA00022676"/>
    </source>
</evidence>
<keyword evidence="3" id="KW-0808">Transferase</keyword>
<evidence type="ECO:0000256" key="3">
    <source>
        <dbReference type="ARBA" id="ARBA00022679"/>
    </source>
</evidence>
<dbReference type="SUPFAM" id="SSF53448">
    <property type="entry name" value="Nucleotide-diphospho-sugar transferases"/>
    <property type="match status" value="1"/>
</dbReference>
<evidence type="ECO:0000256" key="1">
    <source>
        <dbReference type="ARBA" id="ARBA00009481"/>
    </source>
</evidence>
<dbReference type="Pfam" id="PF20706">
    <property type="entry name" value="GT4-conflict"/>
    <property type="match status" value="1"/>
</dbReference>
<keyword evidence="2" id="KW-0328">Glycosyltransferase</keyword>